<name>A0A0E0NI60_ORYRU</name>
<protein>
    <submittedName>
        <fullName evidence="2">Uncharacterized protein</fullName>
    </submittedName>
</protein>
<sequence length="113" mass="12804">MKMTDTITTQRHKCKAEQRPQWSCRVFADRGPVSERCRSVGAKGRPGPPRRSGSSSSPARSEGQCLPQARRPAGRRSRLSRLFEPKLGFWTSDEIKNFNRAIYTLCKGIRIVL</sequence>
<evidence type="ECO:0000256" key="1">
    <source>
        <dbReference type="SAM" id="MobiDB-lite"/>
    </source>
</evidence>
<organism evidence="2 3">
    <name type="scientific">Oryza rufipogon</name>
    <name type="common">Brownbeard rice</name>
    <name type="synonym">Asian wild rice</name>
    <dbReference type="NCBI Taxonomy" id="4529"/>
    <lineage>
        <taxon>Eukaryota</taxon>
        <taxon>Viridiplantae</taxon>
        <taxon>Streptophyta</taxon>
        <taxon>Embryophyta</taxon>
        <taxon>Tracheophyta</taxon>
        <taxon>Spermatophyta</taxon>
        <taxon>Magnoliopsida</taxon>
        <taxon>Liliopsida</taxon>
        <taxon>Poales</taxon>
        <taxon>Poaceae</taxon>
        <taxon>BOP clade</taxon>
        <taxon>Oryzoideae</taxon>
        <taxon>Oryzeae</taxon>
        <taxon>Oryzinae</taxon>
        <taxon>Oryza</taxon>
    </lineage>
</organism>
<evidence type="ECO:0000313" key="3">
    <source>
        <dbReference type="Proteomes" id="UP000008022"/>
    </source>
</evidence>
<dbReference type="EnsemblPlants" id="ORUFI02G26450.1">
    <property type="protein sequence ID" value="ORUFI02G26450.1"/>
    <property type="gene ID" value="ORUFI02G26450"/>
</dbReference>
<keyword evidence="3" id="KW-1185">Reference proteome</keyword>
<feature type="region of interest" description="Disordered" evidence="1">
    <location>
        <begin position="1"/>
        <end position="20"/>
    </location>
</feature>
<dbReference type="AlphaFoldDB" id="A0A0E0NI60"/>
<reference evidence="3" key="1">
    <citation type="submission" date="2013-06" db="EMBL/GenBank/DDBJ databases">
        <authorList>
            <person name="Zhao Q."/>
        </authorList>
    </citation>
    <scope>NUCLEOTIDE SEQUENCE</scope>
    <source>
        <strain evidence="3">cv. W1943</strain>
    </source>
</reference>
<reference evidence="2" key="2">
    <citation type="submission" date="2015-06" db="UniProtKB">
        <authorList>
            <consortium name="EnsemblPlants"/>
        </authorList>
    </citation>
    <scope>IDENTIFICATION</scope>
</reference>
<feature type="compositionally biased region" description="Low complexity" evidence="1">
    <location>
        <begin position="50"/>
        <end position="63"/>
    </location>
</feature>
<proteinExistence type="predicted"/>
<dbReference type="Gramene" id="ORUFI02G26450.1">
    <property type="protein sequence ID" value="ORUFI02G26450.1"/>
    <property type="gene ID" value="ORUFI02G26450"/>
</dbReference>
<evidence type="ECO:0000313" key="2">
    <source>
        <dbReference type="EnsemblPlants" id="ORUFI02G26450.1"/>
    </source>
</evidence>
<accession>A0A0E0NI60</accession>
<dbReference type="Proteomes" id="UP000008022">
    <property type="component" value="Unassembled WGS sequence"/>
</dbReference>
<feature type="region of interest" description="Disordered" evidence="1">
    <location>
        <begin position="35"/>
        <end position="78"/>
    </location>
</feature>
<dbReference type="HOGENOM" id="CLU_2137592_0_0_1"/>